<accession>A4CLX2</accession>
<reference evidence="2 3" key="1">
    <citation type="journal article" date="2009" name="J. Bacteriol.">
        <title>Complete genome sequence of Robiginitalea biformata HTCC2501.</title>
        <authorList>
            <person name="Oh H.M."/>
            <person name="Giovannoni S.J."/>
            <person name="Lee K."/>
            <person name="Ferriera S."/>
            <person name="Johnson J."/>
            <person name="Cho J.C."/>
        </authorList>
    </citation>
    <scope>NUCLEOTIDE SEQUENCE [LARGE SCALE GENOMIC DNA]</scope>
    <source>
        <strain evidence="3">ATCC BAA-864 / HTCC2501 / KCTC 12146</strain>
    </source>
</reference>
<evidence type="ECO:0000259" key="1">
    <source>
        <dbReference type="PROSITE" id="PS51186"/>
    </source>
</evidence>
<dbReference type="SUPFAM" id="SSF55729">
    <property type="entry name" value="Acyl-CoA N-acyltransferases (Nat)"/>
    <property type="match status" value="1"/>
</dbReference>
<evidence type="ECO:0000313" key="2">
    <source>
        <dbReference type="EMBL" id="EAR15871.1"/>
    </source>
</evidence>
<keyword evidence="3" id="KW-1185">Reference proteome</keyword>
<gene>
    <name evidence="2" type="ordered locus">RB2501_16124</name>
</gene>
<dbReference type="RefSeq" id="WP_015755186.1">
    <property type="nucleotide sequence ID" value="NC_013222.1"/>
</dbReference>
<dbReference type="Pfam" id="PF13302">
    <property type="entry name" value="Acetyltransf_3"/>
    <property type="match status" value="1"/>
</dbReference>
<dbReference type="InterPro" id="IPR000182">
    <property type="entry name" value="GNAT_dom"/>
</dbReference>
<dbReference type="PANTHER" id="PTHR43415">
    <property type="entry name" value="SPERMIDINE N(1)-ACETYLTRANSFERASE"/>
    <property type="match status" value="1"/>
</dbReference>
<dbReference type="PANTHER" id="PTHR43415:SF3">
    <property type="entry name" value="GNAT-FAMILY ACETYLTRANSFERASE"/>
    <property type="match status" value="1"/>
</dbReference>
<dbReference type="Proteomes" id="UP000009049">
    <property type="component" value="Chromosome"/>
</dbReference>
<dbReference type="Gene3D" id="3.40.630.30">
    <property type="match status" value="1"/>
</dbReference>
<evidence type="ECO:0000313" key="3">
    <source>
        <dbReference type="Proteomes" id="UP000009049"/>
    </source>
</evidence>
<dbReference type="HOGENOM" id="CLU_013985_3_2_10"/>
<dbReference type="InterPro" id="IPR016181">
    <property type="entry name" value="Acyl_CoA_acyltransferase"/>
</dbReference>
<dbReference type="KEGG" id="rbi:RB2501_16124"/>
<dbReference type="GO" id="GO:0016747">
    <property type="term" value="F:acyltransferase activity, transferring groups other than amino-acyl groups"/>
    <property type="evidence" value="ECO:0007669"/>
    <property type="project" value="InterPro"/>
</dbReference>
<sequence length="176" mass="20270">MKLEGENIRLRALEPEDLEFLYALENDPEIWEISGTLTPYSKKILRQYLEVAHRDIYEAKQLRLAICRQDHRCIGLIDLFDFDPRHLRAGLGIVISEDASRKKGYGEEAIRLVCEYGFRVLGLHQIYAGVGADNAASLRVFKKAGFRETGVRVDWTRTAKGFRDEVFLQKFHPDVS</sequence>
<proteinExistence type="predicted"/>
<dbReference type="eggNOG" id="COG1670">
    <property type="taxonomic scope" value="Bacteria"/>
</dbReference>
<dbReference type="EMBL" id="CP001712">
    <property type="protein sequence ID" value="EAR15871.1"/>
    <property type="molecule type" value="Genomic_DNA"/>
</dbReference>
<name>A4CLX2_ROBBH</name>
<keyword evidence="2" id="KW-0808">Transferase</keyword>
<dbReference type="STRING" id="313596.RB2501_16124"/>
<dbReference type="OrthoDB" id="893030at2"/>
<dbReference type="AlphaFoldDB" id="A4CLX2"/>
<organism evidence="2 3">
    <name type="scientific">Robiginitalea biformata (strain ATCC BAA-864 / DSM 15991 / KCTC 12146 / HTCC2501)</name>
    <dbReference type="NCBI Taxonomy" id="313596"/>
    <lineage>
        <taxon>Bacteria</taxon>
        <taxon>Pseudomonadati</taxon>
        <taxon>Bacteroidota</taxon>
        <taxon>Flavobacteriia</taxon>
        <taxon>Flavobacteriales</taxon>
        <taxon>Flavobacteriaceae</taxon>
        <taxon>Robiginitalea</taxon>
    </lineage>
</organism>
<dbReference type="PROSITE" id="PS51186">
    <property type="entry name" value="GNAT"/>
    <property type="match status" value="1"/>
</dbReference>
<feature type="domain" description="N-acetyltransferase" evidence="1">
    <location>
        <begin position="8"/>
        <end position="169"/>
    </location>
</feature>
<protein>
    <submittedName>
        <fullName evidence="2">Putative acetyltransferase</fullName>
    </submittedName>
</protein>